<dbReference type="Gene3D" id="3.40.50.450">
    <property type="match status" value="1"/>
</dbReference>
<reference evidence="4" key="1">
    <citation type="journal article" date="2021" name="PeerJ">
        <title>Extensive microbial diversity within the chicken gut microbiome revealed by metagenomics and culture.</title>
        <authorList>
            <person name="Gilroy R."/>
            <person name="Ravi A."/>
            <person name="Getino M."/>
            <person name="Pursley I."/>
            <person name="Horton D.L."/>
            <person name="Alikhan N.F."/>
            <person name="Baker D."/>
            <person name="Gharbi K."/>
            <person name="Hall N."/>
            <person name="Watson M."/>
            <person name="Adriaenssens E.M."/>
            <person name="Foster-Nyarko E."/>
            <person name="Jarju S."/>
            <person name="Secka A."/>
            <person name="Antonio M."/>
            <person name="Oren A."/>
            <person name="Chaudhuri R.R."/>
            <person name="La Ragione R."/>
            <person name="Hildebrand F."/>
            <person name="Pallen M.J."/>
        </authorList>
    </citation>
    <scope>NUCLEOTIDE SEQUENCE</scope>
    <source>
        <strain evidence="4">ChiHjej12B11-16260</strain>
    </source>
</reference>
<name>A0A9D2AR43_9BACT</name>
<dbReference type="PANTHER" id="PTHR31223">
    <property type="entry name" value="LOG FAMILY PROTEIN YJL055W"/>
    <property type="match status" value="1"/>
</dbReference>
<evidence type="ECO:0000256" key="1">
    <source>
        <dbReference type="ARBA" id="ARBA00000274"/>
    </source>
</evidence>
<dbReference type="Proteomes" id="UP000824246">
    <property type="component" value="Unassembled WGS sequence"/>
</dbReference>
<dbReference type="PANTHER" id="PTHR31223:SF70">
    <property type="entry name" value="LOG FAMILY PROTEIN YJL055W"/>
    <property type="match status" value="1"/>
</dbReference>
<evidence type="ECO:0000256" key="2">
    <source>
        <dbReference type="ARBA" id="ARBA00006763"/>
    </source>
</evidence>
<comment type="caution">
    <text evidence="4">The sequence shown here is derived from an EMBL/GenBank/DDBJ whole genome shotgun (WGS) entry which is preliminary data.</text>
</comment>
<dbReference type="NCBIfam" id="TIGR00730">
    <property type="entry name" value="Rossman fold protein, TIGR00730 family"/>
    <property type="match status" value="1"/>
</dbReference>
<comment type="catalytic activity">
    <reaction evidence="1">
        <text>AMP + H2O = D-ribose 5-phosphate + adenine</text>
        <dbReference type="Rhea" id="RHEA:20129"/>
        <dbReference type="ChEBI" id="CHEBI:15377"/>
        <dbReference type="ChEBI" id="CHEBI:16708"/>
        <dbReference type="ChEBI" id="CHEBI:78346"/>
        <dbReference type="ChEBI" id="CHEBI:456215"/>
        <dbReference type="EC" id="3.2.2.4"/>
    </reaction>
</comment>
<gene>
    <name evidence="4" type="ORF">H9982_07170</name>
</gene>
<dbReference type="GO" id="GO:0008714">
    <property type="term" value="F:AMP nucleosidase activity"/>
    <property type="evidence" value="ECO:0007669"/>
    <property type="project" value="UniProtKB-EC"/>
</dbReference>
<dbReference type="InterPro" id="IPR031100">
    <property type="entry name" value="LOG_fam"/>
</dbReference>
<evidence type="ECO:0000256" key="3">
    <source>
        <dbReference type="RuleBase" id="RU363015"/>
    </source>
</evidence>
<dbReference type="AlphaFoldDB" id="A0A9D2AR43"/>
<accession>A0A9D2AR43</accession>
<evidence type="ECO:0000313" key="4">
    <source>
        <dbReference type="EMBL" id="HIX45986.1"/>
    </source>
</evidence>
<protein>
    <recommendedName>
        <fullName evidence="3">Cytokinin riboside 5'-monophosphate phosphoribohydrolase</fullName>
        <ecNumber evidence="3">3.2.2.n1</ecNumber>
    </recommendedName>
</protein>
<dbReference type="GO" id="GO:0009691">
    <property type="term" value="P:cytokinin biosynthetic process"/>
    <property type="evidence" value="ECO:0007669"/>
    <property type="project" value="UniProtKB-UniRule"/>
</dbReference>
<dbReference type="EC" id="3.2.2.n1" evidence="3"/>
<keyword evidence="3" id="KW-0203">Cytokinin biosynthesis</keyword>
<reference evidence="4" key="2">
    <citation type="submission" date="2021-04" db="EMBL/GenBank/DDBJ databases">
        <authorList>
            <person name="Gilroy R."/>
        </authorList>
    </citation>
    <scope>NUCLEOTIDE SEQUENCE</scope>
    <source>
        <strain evidence="4">ChiHjej12B11-16260</strain>
    </source>
</reference>
<sequence>MKKIALFCSSSESIDALYVHEAATIGEWIGRNSCTLVYGGSARGLMEVAARHVHQSGGKVMGVIPQRFADKHMASTCVDELVVTADMQERKRHMLQACDAVVVLPGGAGTIDEFFDAYVCRKLGYIQAPIIVCNTGGFYDPLLAQLERCYAEHFASPLEAGMYHVAENAEMVCRTLYRLFPALILQNHGEK</sequence>
<evidence type="ECO:0000313" key="5">
    <source>
        <dbReference type="Proteomes" id="UP000824246"/>
    </source>
</evidence>
<dbReference type="GO" id="GO:0005829">
    <property type="term" value="C:cytosol"/>
    <property type="evidence" value="ECO:0007669"/>
    <property type="project" value="TreeGrafter"/>
</dbReference>
<organism evidence="4 5">
    <name type="scientific">Candidatus Barnesiella excrementipullorum</name>
    <dbReference type="NCBI Taxonomy" id="2838479"/>
    <lineage>
        <taxon>Bacteria</taxon>
        <taxon>Pseudomonadati</taxon>
        <taxon>Bacteroidota</taxon>
        <taxon>Bacteroidia</taxon>
        <taxon>Bacteroidales</taxon>
        <taxon>Barnesiellaceae</taxon>
        <taxon>Barnesiella</taxon>
    </lineage>
</organism>
<dbReference type="InterPro" id="IPR005269">
    <property type="entry name" value="LOG"/>
</dbReference>
<comment type="similarity">
    <text evidence="2 3">Belongs to the LOG family.</text>
</comment>
<keyword evidence="3" id="KW-0378">Hydrolase</keyword>
<dbReference type="SUPFAM" id="SSF102405">
    <property type="entry name" value="MCP/YpsA-like"/>
    <property type="match status" value="1"/>
</dbReference>
<dbReference type="Pfam" id="PF03641">
    <property type="entry name" value="Lysine_decarbox"/>
    <property type="match status" value="1"/>
</dbReference>
<proteinExistence type="inferred from homology"/>
<dbReference type="EMBL" id="DXFB01000186">
    <property type="protein sequence ID" value="HIX45986.1"/>
    <property type="molecule type" value="Genomic_DNA"/>
</dbReference>